<feature type="signal peptide" evidence="1">
    <location>
        <begin position="1"/>
        <end position="22"/>
    </location>
</feature>
<accession>A0ABS7GI99</accession>
<name>A0ABS7GI99_9BACT</name>
<evidence type="ECO:0000313" key="3">
    <source>
        <dbReference type="Proteomes" id="UP000812961"/>
    </source>
</evidence>
<keyword evidence="3" id="KW-1185">Reference proteome</keyword>
<gene>
    <name evidence="2" type="ORF">K1Y79_21220</name>
</gene>
<dbReference type="EMBL" id="JAICCF010000004">
    <property type="protein sequence ID" value="MBW8686870.1"/>
    <property type="molecule type" value="Genomic_DNA"/>
</dbReference>
<feature type="chain" id="PRO_5046032987" evidence="1">
    <location>
        <begin position="23"/>
        <end position="123"/>
    </location>
</feature>
<comment type="caution">
    <text evidence="2">The sequence shown here is derived from an EMBL/GenBank/DDBJ whole genome shotgun (WGS) entry which is preliminary data.</text>
</comment>
<keyword evidence="1" id="KW-0732">Signal</keyword>
<evidence type="ECO:0000313" key="2">
    <source>
        <dbReference type="EMBL" id="MBW8686870.1"/>
    </source>
</evidence>
<sequence length="123" mass="13919">MKQLKRLLLFLSCVFLLPTLQGESPFTSSDSQTVLRPTAGSHVHTTGSNLVKRQAAIYSLNDTIRKYRTRTKALNDFHELCLFVASIRIKTVLLYIQPQYKGYKESYISVAVTISDWRGPPVA</sequence>
<dbReference type="Proteomes" id="UP000812961">
    <property type="component" value="Unassembled WGS sequence"/>
</dbReference>
<reference evidence="2 3" key="1">
    <citation type="submission" date="2021-08" db="EMBL/GenBank/DDBJ databases">
        <title>The genome sequence of Chitinophaga sp. B61.</title>
        <authorList>
            <person name="Zhang X."/>
        </authorList>
    </citation>
    <scope>NUCLEOTIDE SEQUENCE [LARGE SCALE GENOMIC DNA]</scope>
    <source>
        <strain evidence="2 3">B61</strain>
    </source>
</reference>
<protein>
    <submittedName>
        <fullName evidence="2">Uncharacterized protein</fullName>
    </submittedName>
</protein>
<dbReference type="RefSeq" id="WP_220252201.1">
    <property type="nucleotide sequence ID" value="NZ_JAICCF010000004.1"/>
</dbReference>
<evidence type="ECO:0000256" key="1">
    <source>
        <dbReference type="SAM" id="SignalP"/>
    </source>
</evidence>
<proteinExistence type="predicted"/>
<organism evidence="2 3">
    <name type="scientific">Chitinophaga rhizophila</name>
    <dbReference type="NCBI Taxonomy" id="2866212"/>
    <lineage>
        <taxon>Bacteria</taxon>
        <taxon>Pseudomonadati</taxon>
        <taxon>Bacteroidota</taxon>
        <taxon>Chitinophagia</taxon>
        <taxon>Chitinophagales</taxon>
        <taxon>Chitinophagaceae</taxon>
        <taxon>Chitinophaga</taxon>
    </lineage>
</organism>